<feature type="domain" description="Tc1-like transposase DDE" evidence="1">
    <location>
        <begin position="37"/>
        <end position="78"/>
    </location>
</feature>
<dbReference type="AlphaFoldDB" id="A0A9N9N871"/>
<dbReference type="EMBL" id="CAJVPZ010022059">
    <property type="protein sequence ID" value="CAG8710093.1"/>
    <property type="molecule type" value="Genomic_DNA"/>
</dbReference>
<dbReference type="InterPro" id="IPR036397">
    <property type="entry name" value="RNaseH_sf"/>
</dbReference>
<proteinExistence type="predicted"/>
<name>A0A9N9N871_9GLOM</name>
<dbReference type="InterPro" id="IPR038717">
    <property type="entry name" value="Tc1-like_DDE_dom"/>
</dbReference>
<gene>
    <name evidence="2" type="ORF">RFULGI_LOCUS10790</name>
</gene>
<evidence type="ECO:0000313" key="2">
    <source>
        <dbReference type="EMBL" id="CAG8710093.1"/>
    </source>
</evidence>
<feature type="non-terminal residue" evidence="2">
    <location>
        <position position="1"/>
    </location>
</feature>
<comment type="caution">
    <text evidence="2">The sequence shown here is derived from an EMBL/GenBank/DDBJ whole genome shotgun (WGS) entry which is preliminary data.</text>
</comment>
<dbReference type="OrthoDB" id="2266637at2759"/>
<dbReference type="Pfam" id="PF13358">
    <property type="entry name" value="DDE_3"/>
    <property type="match status" value="1"/>
</dbReference>
<keyword evidence="3" id="KW-1185">Reference proteome</keyword>
<accession>A0A9N9N871</accession>
<protein>
    <submittedName>
        <fullName evidence="2">14093_t:CDS:1</fullName>
    </submittedName>
</protein>
<dbReference type="GO" id="GO:0003676">
    <property type="term" value="F:nucleic acid binding"/>
    <property type="evidence" value="ECO:0007669"/>
    <property type="project" value="InterPro"/>
</dbReference>
<reference evidence="2" key="1">
    <citation type="submission" date="2021-06" db="EMBL/GenBank/DDBJ databases">
        <authorList>
            <person name="Kallberg Y."/>
            <person name="Tangrot J."/>
            <person name="Rosling A."/>
        </authorList>
    </citation>
    <scope>NUCLEOTIDE SEQUENCE</scope>
    <source>
        <strain evidence="2">IN212</strain>
    </source>
</reference>
<dbReference type="Gene3D" id="3.30.420.10">
    <property type="entry name" value="Ribonuclease H-like superfamily/Ribonuclease H"/>
    <property type="match status" value="1"/>
</dbReference>
<evidence type="ECO:0000259" key="1">
    <source>
        <dbReference type="Pfam" id="PF13358"/>
    </source>
</evidence>
<organism evidence="2 3">
    <name type="scientific">Racocetra fulgida</name>
    <dbReference type="NCBI Taxonomy" id="60492"/>
    <lineage>
        <taxon>Eukaryota</taxon>
        <taxon>Fungi</taxon>
        <taxon>Fungi incertae sedis</taxon>
        <taxon>Mucoromycota</taxon>
        <taxon>Glomeromycotina</taxon>
        <taxon>Glomeromycetes</taxon>
        <taxon>Diversisporales</taxon>
        <taxon>Gigasporaceae</taxon>
        <taxon>Racocetra</taxon>
    </lineage>
</organism>
<dbReference type="Proteomes" id="UP000789396">
    <property type="component" value="Unassembled WGS sequence"/>
</dbReference>
<sequence length="111" mass="12881">SEQLVFVDESAKDKRSIIRGYGYSQINTRAAKKVVFVREYLNAFGVCVEFLPAYSPDLNPIETAFSVIKNYLQRYRYFVESSHDPKYPLLVAYTQILPEMAKKFYEASGYK</sequence>
<evidence type="ECO:0000313" key="3">
    <source>
        <dbReference type="Proteomes" id="UP000789396"/>
    </source>
</evidence>